<organism evidence="1">
    <name type="scientific">Anguilla anguilla</name>
    <name type="common">European freshwater eel</name>
    <name type="synonym">Muraena anguilla</name>
    <dbReference type="NCBI Taxonomy" id="7936"/>
    <lineage>
        <taxon>Eukaryota</taxon>
        <taxon>Metazoa</taxon>
        <taxon>Chordata</taxon>
        <taxon>Craniata</taxon>
        <taxon>Vertebrata</taxon>
        <taxon>Euteleostomi</taxon>
        <taxon>Actinopterygii</taxon>
        <taxon>Neopterygii</taxon>
        <taxon>Teleostei</taxon>
        <taxon>Anguilliformes</taxon>
        <taxon>Anguillidae</taxon>
        <taxon>Anguilla</taxon>
    </lineage>
</organism>
<name>A0A0E9UZ68_ANGAN</name>
<evidence type="ECO:0000313" key="1">
    <source>
        <dbReference type="EMBL" id="JAH70253.1"/>
    </source>
</evidence>
<protein>
    <submittedName>
        <fullName evidence="1">Uncharacterized protein</fullName>
    </submittedName>
</protein>
<proteinExistence type="predicted"/>
<dbReference type="AlphaFoldDB" id="A0A0E9UZ68"/>
<dbReference type="EMBL" id="GBXM01038324">
    <property type="protein sequence ID" value="JAH70253.1"/>
    <property type="molecule type" value="Transcribed_RNA"/>
</dbReference>
<reference evidence="1" key="1">
    <citation type="submission" date="2014-11" db="EMBL/GenBank/DDBJ databases">
        <authorList>
            <person name="Amaro Gonzalez C."/>
        </authorList>
    </citation>
    <scope>NUCLEOTIDE SEQUENCE</scope>
</reference>
<sequence>MPLSPLLQPLNARAPPFITVLMRYFLLTFTGT</sequence>
<reference evidence="1" key="2">
    <citation type="journal article" date="2015" name="Fish Shellfish Immunol.">
        <title>Early steps in the European eel (Anguilla anguilla)-Vibrio vulnificus interaction in the gills: Role of the RtxA13 toxin.</title>
        <authorList>
            <person name="Callol A."/>
            <person name="Pajuelo D."/>
            <person name="Ebbesson L."/>
            <person name="Teles M."/>
            <person name="MacKenzie S."/>
            <person name="Amaro C."/>
        </authorList>
    </citation>
    <scope>NUCLEOTIDE SEQUENCE</scope>
</reference>
<accession>A0A0E9UZ68</accession>